<dbReference type="GO" id="GO:0016579">
    <property type="term" value="P:protein deubiquitination"/>
    <property type="evidence" value="ECO:0007669"/>
    <property type="project" value="InterPro"/>
</dbReference>
<feature type="region of interest" description="Disordered" evidence="8">
    <location>
        <begin position="182"/>
        <end position="274"/>
    </location>
</feature>
<evidence type="ECO:0000256" key="2">
    <source>
        <dbReference type="ARBA" id="ARBA00009085"/>
    </source>
</evidence>
<dbReference type="PROSITE" id="PS50206">
    <property type="entry name" value="RHODANESE_3"/>
    <property type="match status" value="1"/>
</dbReference>
<accession>A0A9P5MR00</accession>
<feature type="compositionally biased region" description="Pro residues" evidence="8">
    <location>
        <begin position="546"/>
        <end position="559"/>
    </location>
</feature>
<keyword evidence="12" id="KW-1185">Reference proteome</keyword>
<dbReference type="InterPro" id="IPR001763">
    <property type="entry name" value="Rhodanese-like_dom"/>
</dbReference>
<comment type="similarity">
    <text evidence="2">Belongs to the peptidase C19 family.</text>
</comment>
<protein>
    <recommendedName>
        <fullName evidence="3">ubiquitinyl hydrolase 1</fullName>
        <ecNumber evidence="3">3.4.19.12</ecNumber>
    </recommendedName>
</protein>
<dbReference type="GO" id="GO:0004843">
    <property type="term" value="F:cysteine-type deubiquitinase activity"/>
    <property type="evidence" value="ECO:0007669"/>
    <property type="project" value="UniProtKB-EC"/>
</dbReference>
<evidence type="ECO:0000313" key="11">
    <source>
        <dbReference type="EMBL" id="KAF8470321.1"/>
    </source>
</evidence>
<dbReference type="Gene3D" id="3.40.250.10">
    <property type="entry name" value="Rhodanese-like domain"/>
    <property type="match status" value="1"/>
</dbReference>
<feature type="compositionally biased region" description="Polar residues" evidence="8">
    <location>
        <begin position="308"/>
        <end position="319"/>
    </location>
</feature>
<feature type="domain" description="Rhodanese" evidence="9">
    <location>
        <begin position="404"/>
        <end position="527"/>
    </location>
</feature>
<comment type="caution">
    <text evidence="11">The sequence shown here is derived from an EMBL/GenBank/DDBJ whole genome shotgun (WGS) entry which is preliminary data.</text>
</comment>
<dbReference type="SUPFAM" id="SSF52821">
    <property type="entry name" value="Rhodanese/Cell cycle control phosphatase"/>
    <property type="match status" value="1"/>
</dbReference>
<dbReference type="EMBL" id="WHVB01000026">
    <property type="protein sequence ID" value="KAF8470321.1"/>
    <property type="molecule type" value="Genomic_DNA"/>
</dbReference>
<dbReference type="InterPro" id="IPR018200">
    <property type="entry name" value="USP_CS"/>
</dbReference>
<feature type="compositionally biased region" description="Basic and acidic residues" evidence="8">
    <location>
        <begin position="294"/>
        <end position="307"/>
    </location>
</feature>
<evidence type="ECO:0000259" key="9">
    <source>
        <dbReference type="PROSITE" id="PS50206"/>
    </source>
</evidence>
<feature type="region of interest" description="Disordered" evidence="8">
    <location>
        <begin position="286"/>
        <end position="378"/>
    </location>
</feature>
<evidence type="ECO:0000256" key="5">
    <source>
        <dbReference type="ARBA" id="ARBA00022786"/>
    </source>
</evidence>
<evidence type="ECO:0000256" key="3">
    <source>
        <dbReference type="ARBA" id="ARBA00012759"/>
    </source>
</evidence>
<dbReference type="OrthoDB" id="292964at2759"/>
<feature type="compositionally biased region" description="Low complexity" evidence="8">
    <location>
        <begin position="264"/>
        <end position="274"/>
    </location>
</feature>
<dbReference type="InterPro" id="IPR028889">
    <property type="entry name" value="USP"/>
</dbReference>
<dbReference type="InterPro" id="IPR036873">
    <property type="entry name" value="Rhodanese-like_dom_sf"/>
</dbReference>
<dbReference type="PANTHER" id="PTHR21646">
    <property type="entry name" value="UBIQUITIN CARBOXYL-TERMINAL HYDROLASE"/>
    <property type="match status" value="1"/>
</dbReference>
<organism evidence="11 12">
    <name type="scientific">Russula ochroleuca</name>
    <dbReference type="NCBI Taxonomy" id="152965"/>
    <lineage>
        <taxon>Eukaryota</taxon>
        <taxon>Fungi</taxon>
        <taxon>Dikarya</taxon>
        <taxon>Basidiomycota</taxon>
        <taxon>Agaricomycotina</taxon>
        <taxon>Agaricomycetes</taxon>
        <taxon>Russulales</taxon>
        <taxon>Russulaceae</taxon>
        <taxon>Russula</taxon>
    </lineage>
</organism>
<keyword evidence="7" id="KW-0788">Thiol protease</keyword>
<dbReference type="Proteomes" id="UP000759537">
    <property type="component" value="Unassembled WGS sequence"/>
</dbReference>
<dbReference type="Gene3D" id="3.90.70.10">
    <property type="entry name" value="Cysteine proteinases"/>
    <property type="match status" value="1"/>
</dbReference>
<evidence type="ECO:0000256" key="7">
    <source>
        <dbReference type="ARBA" id="ARBA00022807"/>
    </source>
</evidence>
<dbReference type="PROSITE" id="PS50235">
    <property type="entry name" value="USP_3"/>
    <property type="match status" value="1"/>
</dbReference>
<dbReference type="InterPro" id="IPR001394">
    <property type="entry name" value="Peptidase_C19_UCH"/>
</dbReference>
<evidence type="ECO:0000259" key="10">
    <source>
        <dbReference type="PROSITE" id="PS50235"/>
    </source>
</evidence>
<feature type="domain" description="USP" evidence="10">
    <location>
        <begin position="808"/>
        <end position="1165"/>
    </location>
</feature>
<evidence type="ECO:0000256" key="4">
    <source>
        <dbReference type="ARBA" id="ARBA00022670"/>
    </source>
</evidence>
<evidence type="ECO:0000256" key="6">
    <source>
        <dbReference type="ARBA" id="ARBA00022801"/>
    </source>
</evidence>
<dbReference type="PROSITE" id="PS00972">
    <property type="entry name" value="USP_1"/>
    <property type="match status" value="1"/>
</dbReference>
<evidence type="ECO:0000256" key="8">
    <source>
        <dbReference type="SAM" id="MobiDB-lite"/>
    </source>
</evidence>
<keyword evidence="6" id="KW-0378">Hydrolase</keyword>
<feature type="region of interest" description="Disordered" evidence="8">
    <location>
        <begin position="767"/>
        <end position="787"/>
    </location>
</feature>
<dbReference type="EC" id="3.4.19.12" evidence="3"/>
<feature type="region of interest" description="Disordered" evidence="8">
    <location>
        <begin position="1"/>
        <end position="57"/>
    </location>
</feature>
<dbReference type="InterPro" id="IPR038765">
    <property type="entry name" value="Papain-like_cys_pep_sf"/>
</dbReference>
<feature type="region of interest" description="Disordered" evidence="8">
    <location>
        <begin position="147"/>
        <end position="168"/>
    </location>
</feature>
<feature type="compositionally biased region" description="Low complexity" evidence="8">
    <location>
        <begin position="1"/>
        <end position="24"/>
    </location>
</feature>
<keyword evidence="4" id="KW-0645">Protease</keyword>
<dbReference type="PANTHER" id="PTHR21646:SF95">
    <property type="entry name" value="UBIQUITIN CARBOXYL-TERMINAL HYDROLASE 4-RELATED"/>
    <property type="match status" value="1"/>
</dbReference>
<keyword evidence="5" id="KW-0833">Ubl conjugation pathway</keyword>
<evidence type="ECO:0000313" key="12">
    <source>
        <dbReference type="Proteomes" id="UP000759537"/>
    </source>
</evidence>
<dbReference type="SUPFAM" id="SSF54001">
    <property type="entry name" value="Cysteine proteinases"/>
    <property type="match status" value="1"/>
</dbReference>
<dbReference type="Pfam" id="PF00443">
    <property type="entry name" value="UCH"/>
    <property type="match status" value="1"/>
</dbReference>
<reference evidence="11" key="2">
    <citation type="journal article" date="2020" name="Nat. Commun.">
        <title>Large-scale genome sequencing of mycorrhizal fungi provides insights into the early evolution of symbiotic traits.</title>
        <authorList>
            <person name="Miyauchi S."/>
            <person name="Kiss E."/>
            <person name="Kuo A."/>
            <person name="Drula E."/>
            <person name="Kohler A."/>
            <person name="Sanchez-Garcia M."/>
            <person name="Morin E."/>
            <person name="Andreopoulos B."/>
            <person name="Barry K.W."/>
            <person name="Bonito G."/>
            <person name="Buee M."/>
            <person name="Carver A."/>
            <person name="Chen C."/>
            <person name="Cichocki N."/>
            <person name="Clum A."/>
            <person name="Culley D."/>
            <person name="Crous P.W."/>
            <person name="Fauchery L."/>
            <person name="Girlanda M."/>
            <person name="Hayes R.D."/>
            <person name="Keri Z."/>
            <person name="LaButti K."/>
            <person name="Lipzen A."/>
            <person name="Lombard V."/>
            <person name="Magnuson J."/>
            <person name="Maillard F."/>
            <person name="Murat C."/>
            <person name="Nolan M."/>
            <person name="Ohm R.A."/>
            <person name="Pangilinan J."/>
            <person name="Pereira M.F."/>
            <person name="Perotto S."/>
            <person name="Peter M."/>
            <person name="Pfister S."/>
            <person name="Riley R."/>
            <person name="Sitrit Y."/>
            <person name="Stielow J.B."/>
            <person name="Szollosi G."/>
            <person name="Zifcakova L."/>
            <person name="Stursova M."/>
            <person name="Spatafora J.W."/>
            <person name="Tedersoo L."/>
            <person name="Vaario L.M."/>
            <person name="Yamada A."/>
            <person name="Yan M."/>
            <person name="Wang P."/>
            <person name="Xu J."/>
            <person name="Bruns T."/>
            <person name="Baldrian P."/>
            <person name="Vilgalys R."/>
            <person name="Dunand C."/>
            <person name="Henrissat B."/>
            <person name="Grigoriev I.V."/>
            <person name="Hibbett D."/>
            <person name="Nagy L.G."/>
            <person name="Martin F.M."/>
        </authorList>
    </citation>
    <scope>NUCLEOTIDE SEQUENCE</scope>
    <source>
        <strain evidence="11">Prilba</strain>
    </source>
</reference>
<feature type="region of interest" description="Disordered" evidence="8">
    <location>
        <begin position="546"/>
        <end position="642"/>
    </location>
</feature>
<dbReference type="InterPro" id="IPR050185">
    <property type="entry name" value="Ub_carboxyl-term_hydrolase"/>
</dbReference>
<feature type="compositionally biased region" description="Polar residues" evidence="8">
    <location>
        <begin position="186"/>
        <end position="203"/>
    </location>
</feature>
<comment type="catalytic activity">
    <reaction evidence="1">
        <text>Thiol-dependent hydrolysis of ester, thioester, amide, peptide and isopeptide bonds formed by the C-terminal Gly of ubiquitin (a 76-residue protein attached to proteins as an intracellular targeting signal).</text>
        <dbReference type="EC" id="3.4.19.12"/>
    </reaction>
</comment>
<name>A0A9P5MR00_9AGAM</name>
<sequence>MPSVTVSPASSPSTFPPSSSTTSTLHNGPAKPSEDMSVAEIKEQAKQQAQRGSRGVSALSLIRSAKGQISLAQSREGAGDLKGALSAFTKAASLTQVFMDSAEFKAENVAGKRGVLWKEFSEFQQREGSDLTQRAHAIESRLTQVERSAATQLNGHRSPPAENGVQKLSGGSIADRMRSLQDAGMSVSTTKRVSRELPTTTAVPLSPTSTSSDGTRTTRNSLQSLSLLSPPISHSASASSKLSSTPSTSHSFVSPSALGPPSPTSSTSSSPRTSFLTPVEFSQAFPSIDELEEIDSRRTVPDVDARTDNSNGHASQRPPSTHHAGDGSPSLGSKSFPVLPIELGPRPSSTPITPAVDHFASRPTSPAKRPLGIRGSGSPLVPPAELHVKSVAEPRELHDYMYRNELKVLMLDVRTREAFDREHIRGDAVVCIEPSVLLRGSVTGETIEDSLTVAPRDEWVLFCNRDKFDLIAIYDDASETPGPPDAPLARLIRAIYETAFRKSLKRVPVLLIGGLEAWKREFGVQELIVEQAPVAPTPVTPLVPPPATEAYVPSPPQPPVSQLAPVSRTSASGASMTSPQPETIRSLPPVPRSPLPNRTRAGTESVSDPRPLPVPDSRPRHSFDQGHITPRLAESNDVPSEPVRRIQRKPTMTRPPSVPSFPRTMSDGLSSPTIPQAMTNGPIQYPQIARTVIPHSSGSSFNGSAGNYGLVSPPQASLHPATLSRRRSDYHDQSQEALALTGAGFAARASIDYPDLSAQHILRPPPVAAAPKERPRNHAHSFSLPPPPPTIPSEYPVTYWTDVQIGTVGLKNLGNTCYMNSTIQCLSATVPFAWFFTDGRWKSAVNMVNPLGTKGNLVNAFSSILHDLWHGEMPYISPFQFRRSICLHAPQFGGSEQHDSQEFLSFLLDGLHEDLNRILNKPKNEVTRTREEELEKLPQQIASEEEWKIYRMRNDSIVVDFFQGQFRNRLECMTCHKTSTTYNSFMYLSLPIPSTKNSKVDIQQCLDAFVKTEVMEKADAWNCPGCKTLRKATKTLSLSRLPPVLLIHLKRFSFKGPFTDKIEKHIDFPLKGLDLTNYMPPPLPPGVDRKSTQRYPPEDPRLQIPPYRYDLYAVTNHFGSLSSGHYTAFIASRGGWLYCDDSRVTPANPKEVVVSRCLCFIPVFYLIDCIL</sequence>
<feature type="compositionally biased region" description="Low complexity" evidence="8">
    <location>
        <begin position="206"/>
        <end position="257"/>
    </location>
</feature>
<dbReference type="AlphaFoldDB" id="A0A9P5MR00"/>
<gene>
    <name evidence="11" type="ORF">DFH94DRAFT_216595</name>
</gene>
<proteinExistence type="inferred from homology"/>
<dbReference type="GO" id="GO:0006508">
    <property type="term" value="P:proteolysis"/>
    <property type="evidence" value="ECO:0007669"/>
    <property type="project" value="UniProtKB-KW"/>
</dbReference>
<evidence type="ECO:0000256" key="1">
    <source>
        <dbReference type="ARBA" id="ARBA00000707"/>
    </source>
</evidence>
<dbReference type="CDD" id="cd02674">
    <property type="entry name" value="Peptidase_C19R"/>
    <property type="match status" value="1"/>
</dbReference>
<dbReference type="PROSITE" id="PS00973">
    <property type="entry name" value="USP_2"/>
    <property type="match status" value="1"/>
</dbReference>
<feature type="compositionally biased region" description="Polar residues" evidence="8">
    <location>
        <begin position="567"/>
        <end position="583"/>
    </location>
</feature>
<reference evidence="11" key="1">
    <citation type="submission" date="2019-10" db="EMBL/GenBank/DDBJ databases">
        <authorList>
            <consortium name="DOE Joint Genome Institute"/>
            <person name="Kuo A."/>
            <person name="Miyauchi S."/>
            <person name="Kiss E."/>
            <person name="Drula E."/>
            <person name="Kohler A."/>
            <person name="Sanchez-Garcia M."/>
            <person name="Andreopoulos B."/>
            <person name="Barry K.W."/>
            <person name="Bonito G."/>
            <person name="Buee M."/>
            <person name="Carver A."/>
            <person name="Chen C."/>
            <person name="Cichocki N."/>
            <person name="Clum A."/>
            <person name="Culley D."/>
            <person name="Crous P.W."/>
            <person name="Fauchery L."/>
            <person name="Girlanda M."/>
            <person name="Hayes R."/>
            <person name="Keri Z."/>
            <person name="LaButti K."/>
            <person name="Lipzen A."/>
            <person name="Lombard V."/>
            <person name="Magnuson J."/>
            <person name="Maillard F."/>
            <person name="Morin E."/>
            <person name="Murat C."/>
            <person name="Nolan M."/>
            <person name="Ohm R."/>
            <person name="Pangilinan J."/>
            <person name="Pereira M."/>
            <person name="Perotto S."/>
            <person name="Peter M."/>
            <person name="Riley R."/>
            <person name="Sitrit Y."/>
            <person name="Stielow B."/>
            <person name="Szollosi G."/>
            <person name="Zifcakova L."/>
            <person name="Stursova M."/>
            <person name="Spatafora J.W."/>
            <person name="Tedersoo L."/>
            <person name="Vaario L.-M."/>
            <person name="Yamada A."/>
            <person name="Yan M."/>
            <person name="Wang P."/>
            <person name="Xu J."/>
            <person name="Bruns T."/>
            <person name="Baldrian P."/>
            <person name="Vilgalys R."/>
            <person name="Henrissat B."/>
            <person name="Grigoriev I.V."/>
            <person name="Hibbett D."/>
            <person name="Nagy L.G."/>
            <person name="Martin F.M."/>
        </authorList>
    </citation>
    <scope>NUCLEOTIDE SEQUENCE</scope>
    <source>
        <strain evidence="11">Prilba</strain>
    </source>
</reference>